<evidence type="ECO:0000256" key="1">
    <source>
        <dbReference type="SAM" id="MobiDB-lite"/>
    </source>
</evidence>
<accession>A0A6J5RCF8</accession>
<gene>
    <name evidence="3" type="ORF">UFOVP1200_45</name>
    <name evidence="2" type="ORF">UFOVP469_15</name>
</gene>
<organism evidence="3">
    <name type="scientific">uncultured Caudovirales phage</name>
    <dbReference type="NCBI Taxonomy" id="2100421"/>
    <lineage>
        <taxon>Viruses</taxon>
        <taxon>Duplodnaviria</taxon>
        <taxon>Heunggongvirae</taxon>
        <taxon>Uroviricota</taxon>
        <taxon>Caudoviricetes</taxon>
        <taxon>Peduoviridae</taxon>
        <taxon>Maltschvirus</taxon>
        <taxon>Maltschvirus maltsch</taxon>
    </lineage>
</organism>
<feature type="region of interest" description="Disordered" evidence="1">
    <location>
        <begin position="310"/>
        <end position="332"/>
    </location>
</feature>
<feature type="region of interest" description="Disordered" evidence="1">
    <location>
        <begin position="270"/>
        <end position="298"/>
    </location>
</feature>
<sequence>MSDLTIVQPSEPVVVPVTQHAPVERGEEAQRPDILVEGDREYEAAVAAAKAEDGVVAATTPAAPVAKAAMPAAHAPVPYTRFQEVWAKGAEATKQAIYQQARADALEALLRQAQSGTQVAAVPPEQVAAAPASPEQTRELILAQRTKIMEAAQSFDEGALTMAQFVAAQNEAASEIERLQGLAAPVQQRQGASLADTMILTQHLERLNQAHPWVAVLTQPELEALADMAVVEAQATGQPIITGQNATSQDTMRLREAVARLSGVFGPRWHPERVAEAATTQPSGGANSRPGAGGAVPNGASAAAKIALANNHPPNTNQSGHAPSVTGQLSEEQILNMSQEDWAALPAATRDKLLKGT</sequence>
<dbReference type="EMBL" id="LR797153">
    <property type="protein sequence ID" value="CAB4190215.1"/>
    <property type="molecule type" value="Genomic_DNA"/>
</dbReference>
<protein>
    <submittedName>
        <fullName evidence="3">Uncharacterized protein</fullName>
    </submittedName>
</protein>
<reference evidence="3" key="1">
    <citation type="submission" date="2020-05" db="EMBL/GenBank/DDBJ databases">
        <authorList>
            <person name="Chiriac C."/>
            <person name="Salcher M."/>
            <person name="Ghai R."/>
            <person name="Kavagutti S V."/>
        </authorList>
    </citation>
    <scope>NUCLEOTIDE SEQUENCE</scope>
</reference>
<feature type="compositionally biased region" description="Polar residues" evidence="1">
    <location>
        <begin position="312"/>
        <end position="332"/>
    </location>
</feature>
<evidence type="ECO:0000313" key="2">
    <source>
        <dbReference type="EMBL" id="CAB4144158.1"/>
    </source>
</evidence>
<name>A0A6J5RCF8_9CAUD</name>
<dbReference type="EMBL" id="LR796428">
    <property type="protein sequence ID" value="CAB4144158.1"/>
    <property type="molecule type" value="Genomic_DNA"/>
</dbReference>
<evidence type="ECO:0000313" key="3">
    <source>
        <dbReference type="EMBL" id="CAB4190215.1"/>
    </source>
</evidence>
<proteinExistence type="predicted"/>